<feature type="domain" description="CSD" evidence="1">
    <location>
        <begin position="6"/>
        <end position="72"/>
    </location>
</feature>
<organism evidence="2 3">
    <name type="scientific">Eleusine coracana subsp. coracana</name>
    <dbReference type="NCBI Taxonomy" id="191504"/>
    <lineage>
        <taxon>Eukaryota</taxon>
        <taxon>Viridiplantae</taxon>
        <taxon>Streptophyta</taxon>
        <taxon>Embryophyta</taxon>
        <taxon>Tracheophyta</taxon>
        <taxon>Spermatophyta</taxon>
        <taxon>Magnoliopsida</taxon>
        <taxon>Liliopsida</taxon>
        <taxon>Poales</taxon>
        <taxon>Poaceae</taxon>
        <taxon>PACMAD clade</taxon>
        <taxon>Chloridoideae</taxon>
        <taxon>Cynodonteae</taxon>
        <taxon>Eleusininae</taxon>
        <taxon>Eleusine</taxon>
    </lineage>
</organism>
<keyword evidence="3" id="KW-1185">Reference proteome</keyword>
<reference evidence="2" key="1">
    <citation type="journal article" date="2018" name="DNA Res.">
        <title>Multiple hybrid de novo genome assembly of finger millet, an orphan allotetraploid crop.</title>
        <authorList>
            <person name="Hatakeyama M."/>
            <person name="Aluri S."/>
            <person name="Balachadran M.T."/>
            <person name="Sivarajan S.R."/>
            <person name="Patrignani A."/>
            <person name="Gruter S."/>
            <person name="Poveda L."/>
            <person name="Shimizu-Inatsugi R."/>
            <person name="Baeten J."/>
            <person name="Francoijs K.J."/>
            <person name="Nataraja K.N."/>
            <person name="Reddy Y.A.N."/>
            <person name="Phadnis S."/>
            <person name="Ravikumar R.L."/>
            <person name="Schlapbach R."/>
            <person name="Sreeman S.M."/>
            <person name="Shimizu K.K."/>
        </authorList>
    </citation>
    <scope>NUCLEOTIDE SEQUENCE</scope>
</reference>
<dbReference type="Pfam" id="PF00313">
    <property type="entry name" value="CSD"/>
    <property type="match status" value="1"/>
</dbReference>
<dbReference type="Proteomes" id="UP001054889">
    <property type="component" value="Unassembled WGS sequence"/>
</dbReference>
<name>A0AAV5DI35_ELECO</name>
<dbReference type="GO" id="GO:0003676">
    <property type="term" value="F:nucleic acid binding"/>
    <property type="evidence" value="ECO:0007669"/>
    <property type="project" value="InterPro"/>
</dbReference>
<evidence type="ECO:0000313" key="3">
    <source>
        <dbReference type="Proteomes" id="UP001054889"/>
    </source>
</evidence>
<dbReference type="InterPro" id="IPR002059">
    <property type="entry name" value="CSP_DNA-bd"/>
</dbReference>
<dbReference type="Pfam" id="PF15054">
    <property type="entry name" value="DUF4535"/>
    <property type="match status" value="1"/>
</dbReference>
<evidence type="ECO:0000259" key="1">
    <source>
        <dbReference type="PROSITE" id="PS51857"/>
    </source>
</evidence>
<dbReference type="AlphaFoldDB" id="A0AAV5DI35"/>
<dbReference type="InterPro" id="IPR011129">
    <property type="entry name" value="CSD"/>
</dbReference>
<proteinExistence type="predicted"/>
<dbReference type="PANTHER" id="PTHR33528">
    <property type="entry name" value="OS07G0239500 PROTEIN"/>
    <property type="match status" value="1"/>
</dbReference>
<dbReference type="Gene3D" id="2.40.50.140">
    <property type="entry name" value="Nucleic acid-binding proteins"/>
    <property type="match status" value="1"/>
</dbReference>
<dbReference type="InterPro" id="IPR027854">
    <property type="entry name" value="STMP1"/>
</dbReference>
<dbReference type="PANTHER" id="PTHR33528:SF14">
    <property type="entry name" value="SOLUTE CARRIER FAMILY 35 MEMBER A4"/>
    <property type="match status" value="1"/>
</dbReference>
<dbReference type="InterPro" id="IPR012340">
    <property type="entry name" value="NA-bd_OB-fold"/>
</dbReference>
<dbReference type="CDD" id="cd04458">
    <property type="entry name" value="CSP_CDS"/>
    <property type="match status" value="1"/>
</dbReference>
<dbReference type="SUPFAM" id="SSF50249">
    <property type="entry name" value="Nucleic acid-binding proteins"/>
    <property type="match status" value="1"/>
</dbReference>
<evidence type="ECO:0000313" key="2">
    <source>
        <dbReference type="EMBL" id="GJN09855.1"/>
    </source>
</evidence>
<reference evidence="2" key="2">
    <citation type="submission" date="2021-12" db="EMBL/GenBank/DDBJ databases">
        <title>Resequencing data analysis of finger millet.</title>
        <authorList>
            <person name="Hatakeyama M."/>
            <person name="Aluri S."/>
            <person name="Balachadran M.T."/>
            <person name="Sivarajan S.R."/>
            <person name="Poveda L."/>
            <person name="Shimizu-Inatsugi R."/>
            <person name="Schlapbach R."/>
            <person name="Sreeman S.M."/>
            <person name="Shimizu K.K."/>
        </authorList>
    </citation>
    <scope>NUCLEOTIDE SEQUENCE</scope>
</reference>
<dbReference type="EMBL" id="BQKI01000017">
    <property type="protein sequence ID" value="GJN09855.1"/>
    <property type="molecule type" value="Genomic_DNA"/>
</dbReference>
<comment type="caution">
    <text evidence="2">The sequence shown here is derived from an EMBL/GenBank/DDBJ whole genome shotgun (WGS) entry which is preliminary data.</text>
</comment>
<dbReference type="PROSITE" id="PS51857">
    <property type="entry name" value="CSD_2"/>
    <property type="match status" value="1"/>
</dbReference>
<gene>
    <name evidence="2" type="primary">ga27900</name>
    <name evidence="2" type="ORF">PR202_ga27900</name>
</gene>
<sequence length="299" mass="33681">MSAAKRMMETVIWFNASRGSGFITPNIGSGYLYFHHPSLKSDGSHGLNVGDSIEFEVCTDRHGRLTVVDVTTPGGGAFVGYSRPCRNEGDQDGFGLHALKGSICTMHQRVESQLGPTSTARREYLVDEDGNAHSLFDEMPLEDVIWDSDEVFDETTPADVVWDEDSLHRLDFQDGVLPQLHVSFLFVLEVMREMIGQLEEMRMGQSHVFSSPDELILGDDEVIMLLERLDMDLAHKAYKEMPSMGLFRGSFTFMLGMGCGVYVAQNYNVPNVKKLFNTYIFLAKHIEETYRKPKKDSDD</sequence>
<dbReference type="SMART" id="SM00357">
    <property type="entry name" value="CSP"/>
    <property type="match status" value="1"/>
</dbReference>
<protein>
    <recommendedName>
        <fullName evidence="1">CSD domain-containing protein</fullName>
    </recommendedName>
</protein>
<accession>A0AAV5DI35</accession>